<reference evidence="1" key="1">
    <citation type="submission" date="2020-11" db="EMBL/GenBank/DDBJ databases">
        <title>Adaptations for nitrogen fixation in a non-lichenized fungal sporocarp promotes dispersal by wood-feeding termites.</title>
        <authorList>
            <consortium name="DOE Joint Genome Institute"/>
            <person name="Koch R.A."/>
            <person name="Yoon G."/>
            <person name="Arayal U."/>
            <person name="Lail K."/>
            <person name="Amirebrahimi M."/>
            <person name="Labutti K."/>
            <person name="Lipzen A."/>
            <person name="Riley R."/>
            <person name="Barry K."/>
            <person name="Henrissat B."/>
            <person name="Grigoriev I.V."/>
            <person name="Herr J.R."/>
            <person name="Aime M.C."/>
        </authorList>
    </citation>
    <scope>NUCLEOTIDE SEQUENCE</scope>
    <source>
        <strain evidence="1">MCA 3950</strain>
    </source>
</reference>
<name>A0A9P8ARA7_9AGAR</name>
<keyword evidence="2" id="KW-1185">Reference proteome</keyword>
<organism evidence="1 2">
    <name type="scientific">Guyanagaster necrorhizus</name>
    <dbReference type="NCBI Taxonomy" id="856835"/>
    <lineage>
        <taxon>Eukaryota</taxon>
        <taxon>Fungi</taxon>
        <taxon>Dikarya</taxon>
        <taxon>Basidiomycota</taxon>
        <taxon>Agaricomycotina</taxon>
        <taxon>Agaricomycetes</taxon>
        <taxon>Agaricomycetidae</taxon>
        <taxon>Agaricales</taxon>
        <taxon>Marasmiineae</taxon>
        <taxon>Physalacriaceae</taxon>
        <taxon>Guyanagaster</taxon>
    </lineage>
</organism>
<dbReference type="RefSeq" id="XP_043038494.1">
    <property type="nucleotide sequence ID" value="XM_043179277.1"/>
</dbReference>
<sequence length="499" mass="56638">MHQVLFIDEILQEIFHWCSVLEVNVLSQAARTCQAWKEPALDALYRQLPSIEPLWSLLPSLKGGEEANIPSDELQVFRSYARRVRHITHTTRSTKILQNPSSCATLCSRNSYIFPNLITAKFRLSKSSPHPSFCLSPRLRELQLDVGFSAKDSSSGGLEYLREISIVACYLQSLTFRGLVPDQFDNIIRSMSTLHTLLLRTGRSVTADIIASISTLPHLNYLELHAQHLEPFQIEDTWRSASGPLRFPVLQNLRLRSTPDFAILVLQNVQSTAVHTLSLDIETRDQTTPFWRTIFNVLQERFSTSLEHVSITHHLELDHDIPLDIDLINTIDFAALRSLSRLRDLRRLHFDTTVPMDIGTEDVIQMVTWWPNLKHLEMWSESVVDCDENPRRLNPGSTSRLTLDVLPVISASLPKLEFVALPVDTSGITEEIVSGLQVPGHRNLQGISFSYPHAPDTTLLPQYLRKIFPALRQVGRVSGHDRLWESVVTEACDHTRSAL</sequence>
<dbReference type="GeneID" id="66101571"/>
<dbReference type="OrthoDB" id="2663142at2759"/>
<dbReference type="AlphaFoldDB" id="A0A9P8ARA7"/>
<dbReference type="SUPFAM" id="SSF52047">
    <property type="entry name" value="RNI-like"/>
    <property type="match status" value="1"/>
</dbReference>
<comment type="caution">
    <text evidence="1">The sequence shown here is derived from an EMBL/GenBank/DDBJ whole genome shotgun (WGS) entry which is preliminary data.</text>
</comment>
<evidence type="ECO:0000313" key="2">
    <source>
        <dbReference type="Proteomes" id="UP000812287"/>
    </source>
</evidence>
<proteinExistence type="predicted"/>
<evidence type="ECO:0000313" key="1">
    <source>
        <dbReference type="EMBL" id="KAG7444994.1"/>
    </source>
</evidence>
<protein>
    <recommendedName>
        <fullName evidence="3">F-box domain-containing protein</fullName>
    </recommendedName>
</protein>
<evidence type="ECO:0008006" key="3">
    <source>
        <dbReference type="Google" id="ProtNLM"/>
    </source>
</evidence>
<gene>
    <name evidence="1" type="ORF">BT62DRAFT_1077214</name>
</gene>
<dbReference type="InterPro" id="IPR032675">
    <property type="entry name" value="LRR_dom_sf"/>
</dbReference>
<dbReference type="Proteomes" id="UP000812287">
    <property type="component" value="Unassembled WGS sequence"/>
</dbReference>
<dbReference type="Gene3D" id="3.80.10.10">
    <property type="entry name" value="Ribonuclease Inhibitor"/>
    <property type="match status" value="1"/>
</dbReference>
<dbReference type="EMBL" id="MU250538">
    <property type="protein sequence ID" value="KAG7444994.1"/>
    <property type="molecule type" value="Genomic_DNA"/>
</dbReference>
<accession>A0A9P8ARA7</accession>